<dbReference type="PANTHER" id="PTHR30489:SF0">
    <property type="entry name" value="LIPOPROTEIN-RELEASING SYSTEM TRANSMEMBRANE PROTEIN LOLE"/>
    <property type="match status" value="1"/>
</dbReference>
<feature type="domain" description="MacB-like periplasmic core" evidence="9">
    <location>
        <begin position="27"/>
        <end position="243"/>
    </location>
</feature>
<feature type="transmembrane region" description="Helical" evidence="7">
    <location>
        <begin position="394"/>
        <end position="414"/>
    </location>
</feature>
<evidence type="ECO:0000256" key="5">
    <source>
        <dbReference type="ARBA" id="ARBA00022989"/>
    </source>
</evidence>
<evidence type="ECO:0000313" key="10">
    <source>
        <dbReference type="EMBL" id="MBU3826594.1"/>
    </source>
</evidence>
<dbReference type="InterPro" id="IPR003838">
    <property type="entry name" value="ABC3_permease_C"/>
</dbReference>
<comment type="subcellular location">
    <subcellularLocation>
        <location evidence="1">Cell membrane</location>
        <topology evidence="1">Multi-pass membrane protein</topology>
    </subcellularLocation>
</comment>
<evidence type="ECO:0000256" key="4">
    <source>
        <dbReference type="ARBA" id="ARBA00022692"/>
    </source>
</evidence>
<feature type="domain" description="ABC3 transporter permease C-terminal" evidence="8">
    <location>
        <begin position="288"/>
        <end position="421"/>
    </location>
</feature>
<comment type="similarity">
    <text evidence="2">Belongs to the ABC-4 integral membrane protein family. LolC/E subfamily.</text>
</comment>
<reference evidence="10" key="2">
    <citation type="submission" date="2021-04" db="EMBL/GenBank/DDBJ databases">
        <authorList>
            <person name="Gilroy R."/>
        </authorList>
    </citation>
    <scope>NUCLEOTIDE SEQUENCE</scope>
    <source>
        <strain evidence="10">687</strain>
    </source>
</reference>
<evidence type="ECO:0000256" key="6">
    <source>
        <dbReference type="ARBA" id="ARBA00023136"/>
    </source>
</evidence>
<name>A0A9E2NTQ4_9GAMM</name>
<dbReference type="AlphaFoldDB" id="A0A9E2NTQ4"/>
<keyword evidence="4 7" id="KW-0812">Transmembrane</keyword>
<accession>A0A9E2NTQ4</accession>
<evidence type="ECO:0000256" key="1">
    <source>
        <dbReference type="ARBA" id="ARBA00004651"/>
    </source>
</evidence>
<dbReference type="Proteomes" id="UP000824150">
    <property type="component" value="Unassembled WGS sequence"/>
</dbReference>
<dbReference type="GO" id="GO:0098797">
    <property type="term" value="C:plasma membrane protein complex"/>
    <property type="evidence" value="ECO:0007669"/>
    <property type="project" value="TreeGrafter"/>
</dbReference>
<dbReference type="Pfam" id="PF12704">
    <property type="entry name" value="MacB_PCD"/>
    <property type="match status" value="1"/>
</dbReference>
<dbReference type="InterPro" id="IPR025857">
    <property type="entry name" value="MacB_PCD"/>
</dbReference>
<keyword evidence="3" id="KW-1003">Cell membrane</keyword>
<evidence type="ECO:0000259" key="8">
    <source>
        <dbReference type="Pfam" id="PF02687"/>
    </source>
</evidence>
<dbReference type="EMBL" id="JAHLFG010000039">
    <property type="protein sequence ID" value="MBU3826594.1"/>
    <property type="molecule type" value="Genomic_DNA"/>
</dbReference>
<gene>
    <name evidence="10" type="ORF">IAA31_03790</name>
</gene>
<feature type="transmembrane region" description="Helical" evidence="7">
    <location>
        <begin position="328"/>
        <end position="357"/>
    </location>
</feature>
<keyword evidence="5 7" id="KW-1133">Transmembrane helix</keyword>
<sequence length="427" mass="45810">MSCPLSLNLALRFYRSKRKAALAKFMSFAATAGIAVGVFALIVGLSAMNGFERELNNRVLNLIPAAQIKATHVSFTDAYGFAQRLRQEPGIVAALPCLELEVVFSNGRDLAPGLVYGVDSKAQLQLTPISPFLSVPLSTLDTTAPTSLATSDAPATLPVILGRGLMDKLHLEVGAICYLYVSTGARADTSATFKAPQSVALRIVGVLHSGGQLDNAVGFVALDKALTRFNLAGPNQIQLKVTDLMQAQSIAYQAAAATAQEACFVESWLFSQGKLYHDIQMVRGLMYLAMILVLAVASFNIVSTLVMVVSEKKREIAILLTMGSPRPLIVRTFCLLGLLSAIKGLTVGLILGLAVAWGLTPLTRFIETQFNFKFLNPEIYFIDFIPSSLQLGDVLLVMGCALLMSVLAALYPAWRAAKVQPALELNG</sequence>
<dbReference type="PANTHER" id="PTHR30489">
    <property type="entry name" value="LIPOPROTEIN-RELEASING SYSTEM TRANSMEMBRANE PROTEIN LOLE"/>
    <property type="match status" value="1"/>
</dbReference>
<feature type="transmembrane region" description="Helical" evidence="7">
    <location>
        <begin position="21"/>
        <end position="48"/>
    </location>
</feature>
<dbReference type="Pfam" id="PF02687">
    <property type="entry name" value="FtsX"/>
    <property type="match status" value="1"/>
</dbReference>
<dbReference type="InterPro" id="IPR051447">
    <property type="entry name" value="Lipoprotein-release_system"/>
</dbReference>
<evidence type="ECO:0000259" key="9">
    <source>
        <dbReference type="Pfam" id="PF12704"/>
    </source>
</evidence>
<protein>
    <submittedName>
        <fullName evidence="10">FtsX-like permease family protein</fullName>
    </submittedName>
</protein>
<evidence type="ECO:0000256" key="7">
    <source>
        <dbReference type="SAM" id="Phobius"/>
    </source>
</evidence>
<organism evidence="10 11">
    <name type="scientific">Candidatus Anaerobiospirillum merdipullorum</name>
    <dbReference type="NCBI Taxonomy" id="2838450"/>
    <lineage>
        <taxon>Bacteria</taxon>
        <taxon>Pseudomonadati</taxon>
        <taxon>Pseudomonadota</taxon>
        <taxon>Gammaproteobacteria</taxon>
        <taxon>Aeromonadales</taxon>
        <taxon>Succinivibrionaceae</taxon>
        <taxon>Anaerobiospirillum</taxon>
    </lineage>
</organism>
<feature type="transmembrane region" description="Helical" evidence="7">
    <location>
        <begin position="285"/>
        <end position="308"/>
    </location>
</feature>
<dbReference type="GO" id="GO:0044874">
    <property type="term" value="P:lipoprotein localization to outer membrane"/>
    <property type="evidence" value="ECO:0007669"/>
    <property type="project" value="TreeGrafter"/>
</dbReference>
<reference evidence="10" key="1">
    <citation type="journal article" date="2021" name="PeerJ">
        <title>Extensive microbial diversity within the chicken gut microbiome revealed by metagenomics and culture.</title>
        <authorList>
            <person name="Gilroy R."/>
            <person name="Ravi A."/>
            <person name="Getino M."/>
            <person name="Pursley I."/>
            <person name="Horton D.L."/>
            <person name="Alikhan N.F."/>
            <person name="Baker D."/>
            <person name="Gharbi K."/>
            <person name="Hall N."/>
            <person name="Watson M."/>
            <person name="Adriaenssens E.M."/>
            <person name="Foster-Nyarko E."/>
            <person name="Jarju S."/>
            <person name="Secka A."/>
            <person name="Antonio M."/>
            <person name="Oren A."/>
            <person name="Chaudhuri R.R."/>
            <person name="La Ragione R."/>
            <person name="Hildebrand F."/>
            <person name="Pallen M.J."/>
        </authorList>
    </citation>
    <scope>NUCLEOTIDE SEQUENCE</scope>
    <source>
        <strain evidence="10">687</strain>
    </source>
</reference>
<evidence type="ECO:0000256" key="2">
    <source>
        <dbReference type="ARBA" id="ARBA00005236"/>
    </source>
</evidence>
<evidence type="ECO:0000313" key="11">
    <source>
        <dbReference type="Proteomes" id="UP000824150"/>
    </source>
</evidence>
<proteinExistence type="inferred from homology"/>
<comment type="caution">
    <text evidence="10">The sequence shown here is derived from an EMBL/GenBank/DDBJ whole genome shotgun (WGS) entry which is preliminary data.</text>
</comment>
<keyword evidence="6 7" id="KW-0472">Membrane</keyword>
<evidence type="ECO:0000256" key="3">
    <source>
        <dbReference type="ARBA" id="ARBA00022475"/>
    </source>
</evidence>